<accession>A0A7I8L1E9</accession>
<reference evidence="2" key="1">
    <citation type="submission" date="2020-02" db="EMBL/GenBank/DDBJ databases">
        <authorList>
            <person name="Scholz U."/>
            <person name="Mascher M."/>
            <person name="Fiebig A."/>
        </authorList>
    </citation>
    <scope>NUCLEOTIDE SEQUENCE</scope>
</reference>
<dbReference type="Pfam" id="PF10382">
    <property type="entry name" value="ZGRF1-like_N"/>
    <property type="match status" value="2"/>
</dbReference>
<evidence type="ECO:0000313" key="3">
    <source>
        <dbReference type="Proteomes" id="UP000663760"/>
    </source>
</evidence>
<dbReference type="GO" id="GO:0035861">
    <property type="term" value="C:site of double-strand break"/>
    <property type="evidence" value="ECO:0007669"/>
    <property type="project" value="TreeGrafter"/>
</dbReference>
<dbReference type="PANTHER" id="PTHR28535">
    <property type="entry name" value="ZINC FINGER GRF-TYPE CONTAINING 1"/>
    <property type="match status" value="1"/>
</dbReference>
<gene>
    <name evidence="2" type="ORF">SI8410_10014521</name>
</gene>
<feature type="domain" description="5'-3' DNA helicase ZGRF1-like N-terminal" evidence="1">
    <location>
        <begin position="37"/>
        <end position="111"/>
    </location>
</feature>
<dbReference type="EMBL" id="LR746273">
    <property type="protein sequence ID" value="CAA7403843.1"/>
    <property type="molecule type" value="Genomic_DNA"/>
</dbReference>
<dbReference type="AlphaFoldDB" id="A0A7I8L1E9"/>
<evidence type="ECO:0000259" key="1">
    <source>
        <dbReference type="Pfam" id="PF10382"/>
    </source>
</evidence>
<dbReference type="GO" id="GO:0006302">
    <property type="term" value="P:double-strand break repair"/>
    <property type="evidence" value="ECO:0007669"/>
    <property type="project" value="TreeGrafter"/>
</dbReference>
<dbReference type="Proteomes" id="UP000663760">
    <property type="component" value="Chromosome 10"/>
</dbReference>
<name>A0A7I8L1E9_SPIIN</name>
<dbReference type="GO" id="GO:0005634">
    <property type="term" value="C:nucleus"/>
    <property type="evidence" value="ECO:0007669"/>
    <property type="project" value="TreeGrafter"/>
</dbReference>
<proteinExistence type="predicted"/>
<evidence type="ECO:0000313" key="2">
    <source>
        <dbReference type="EMBL" id="CAA7403843.1"/>
    </source>
</evidence>
<feature type="domain" description="5'-3' DNA helicase ZGRF1-like N-terminal" evidence="1">
    <location>
        <begin position="162"/>
        <end position="237"/>
    </location>
</feature>
<protein>
    <recommendedName>
        <fullName evidence="1">5'-3' DNA helicase ZGRF1-like N-terminal domain-containing protein</fullName>
    </recommendedName>
</protein>
<dbReference type="OrthoDB" id="6513042at2759"/>
<dbReference type="InterPro" id="IPR052800">
    <property type="entry name" value="DNA_Repair_Helicase_ZGRF1"/>
</dbReference>
<organism evidence="2 3">
    <name type="scientific">Spirodela intermedia</name>
    <name type="common">Intermediate duckweed</name>
    <dbReference type="NCBI Taxonomy" id="51605"/>
    <lineage>
        <taxon>Eukaryota</taxon>
        <taxon>Viridiplantae</taxon>
        <taxon>Streptophyta</taxon>
        <taxon>Embryophyta</taxon>
        <taxon>Tracheophyta</taxon>
        <taxon>Spermatophyta</taxon>
        <taxon>Magnoliopsida</taxon>
        <taxon>Liliopsida</taxon>
        <taxon>Araceae</taxon>
        <taxon>Lemnoideae</taxon>
        <taxon>Spirodela</taxon>
    </lineage>
</organism>
<dbReference type="PANTHER" id="PTHR28535:SF1">
    <property type="entry name" value="PROTEIN ZGRF1"/>
    <property type="match status" value="1"/>
</dbReference>
<keyword evidence="3" id="KW-1185">Reference proteome</keyword>
<dbReference type="InterPro" id="IPR018838">
    <property type="entry name" value="ZGRF1-like_N"/>
</dbReference>
<sequence length="240" mass="27748">MSNTVQDCPGKIHDFLASLIWSEERSCILFWSMEETKRWIVTYTKHLRQKRKVYQDGTIELHRPSNKVLLYDDSSKLLDNRLLRKDELIECGVTLTFETHLVDIGELDETHNPLQDMHADGSHGKSKVKVGRVQKFEVKKNPRDIDRSTNISANDVRVKDSEWDVLYTAQVTQKAKRYHDGVLRRVTCGSHMAQLILLKEDGSTLSTKFQKLSECLVVGNTYEMPNYLVEICAQRNSSYK</sequence>